<dbReference type="SUPFAM" id="SSF56954">
    <property type="entry name" value="Outer membrane efflux proteins (OEP)"/>
    <property type="match status" value="1"/>
</dbReference>
<gene>
    <name evidence="4" type="ORF">AACH00_07760</name>
</gene>
<feature type="coiled-coil region" evidence="2">
    <location>
        <begin position="323"/>
        <end position="370"/>
    </location>
</feature>
<feature type="coiled-coil region" evidence="2">
    <location>
        <begin position="395"/>
        <end position="422"/>
    </location>
</feature>
<dbReference type="InterPro" id="IPR010131">
    <property type="entry name" value="MdtP/NodT-like"/>
</dbReference>
<sequence>MTRTPFPLVGAQLRTHHPRRPSWLKLACITAAASHLCVASAQAQTSPLRQVFDAAWAMQPEAVALATRQAAASAEQQAANAWTPWPAAVELSNQTDRLNRNVGMQELELGVSVPLWLPGERNRSQTLAAAQQRALDSRTAAARLKLAGAVREAWWAWQRAAAELDAAQAQLRTARTTATDAGKRVKAGELARADQHQADSAVAAAEGLVAQASAAQAGALQQLAALTGLNTSRLIDAHQAIGDAGGEPPPADTSEPGHAALQALQDSAAASEAAALLAATQQGASPELKLATTRTRSAAGEPTQQTWTLGVRWPFGGSAAQSARQANARADALEQQALVALERQRLSTERAAAQARTEAARAQLAAAQRRAQLAVETRGFFEKSFRLGETDLPTRLRIEADAADAERQAARARIDLAAAISAWRQALGLLP</sequence>
<keyword evidence="3" id="KW-0732">Signal</keyword>
<dbReference type="Proteomes" id="UP001379945">
    <property type="component" value="Unassembled WGS sequence"/>
</dbReference>
<dbReference type="RefSeq" id="WP_341398521.1">
    <property type="nucleotide sequence ID" value="NZ_JBBUTI010000005.1"/>
</dbReference>
<dbReference type="Pfam" id="PF02321">
    <property type="entry name" value="OEP"/>
    <property type="match status" value="1"/>
</dbReference>
<evidence type="ECO:0000256" key="1">
    <source>
        <dbReference type="ARBA" id="ARBA00007613"/>
    </source>
</evidence>
<evidence type="ECO:0000256" key="2">
    <source>
        <dbReference type="SAM" id="Coils"/>
    </source>
</evidence>
<evidence type="ECO:0000256" key="3">
    <source>
        <dbReference type="SAM" id="SignalP"/>
    </source>
</evidence>
<reference evidence="4 5" key="1">
    <citation type="submission" date="2024-04" db="EMBL/GenBank/DDBJ databases">
        <title>Novel species of the genus Ideonella isolated from streams.</title>
        <authorList>
            <person name="Lu H."/>
        </authorList>
    </citation>
    <scope>NUCLEOTIDE SEQUENCE [LARGE SCALE GENOMIC DNA]</scope>
    <source>
        <strain evidence="4 5">LYT19W</strain>
    </source>
</reference>
<keyword evidence="5" id="KW-1185">Reference proteome</keyword>
<accession>A0ABU9C6K7</accession>
<protein>
    <submittedName>
        <fullName evidence="4">TolC family protein</fullName>
    </submittedName>
</protein>
<comment type="similarity">
    <text evidence="1">Belongs to the outer membrane factor (OMF) (TC 1.B.17) family.</text>
</comment>
<dbReference type="PANTHER" id="PTHR30203">
    <property type="entry name" value="OUTER MEMBRANE CATION EFFLUX PROTEIN"/>
    <property type="match status" value="1"/>
</dbReference>
<dbReference type="Gene3D" id="1.20.1600.10">
    <property type="entry name" value="Outer membrane efflux proteins (OEP)"/>
    <property type="match status" value="1"/>
</dbReference>
<feature type="chain" id="PRO_5047496489" evidence="3">
    <location>
        <begin position="44"/>
        <end position="431"/>
    </location>
</feature>
<keyword evidence="2" id="KW-0175">Coiled coil</keyword>
<dbReference type="EMBL" id="JBBUTI010000005">
    <property type="protein sequence ID" value="MEK8046232.1"/>
    <property type="molecule type" value="Genomic_DNA"/>
</dbReference>
<proteinExistence type="inferred from homology"/>
<evidence type="ECO:0000313" key="5">
    <source>
        <dbReference type="Proteomes" id="UP001379945"/>
    </source>
</evidence>
<evidence type="ECO:0000313" key="4">
    <source>
        <dbReference type="EMBL" id="MEK8046232.1"/>
    </source>
</evidence>
<feature type="signal peptide" evidence="3">
    <location>
        <begin position="1"/>
        <end position="43"/>
    </location>
</feature>
<organism evidence="4 5">
    <name type="scientific">Ideonella margarita</name>
    <dbReference type="NCBI Taxonomy" id="2984191"/>
    <lineage>
        <taxon>Bacteria</taxon>
        <taxon>Pseudomonadati</taxon>
        <taxon>Pseudomonadota</taxon>
        <taxon>Betaproteobacteria</taxon>
        <taxon>Burkholderiales</taxon>
        <taxon>Sphaerotilaceae</taxon>
        <taxon>Ideonella</taxon>
    </lineage>
</organism>
<name>A0ABU9C6K7_9BURK</name>
<comment type="caution">
    <text evidence="4">The sequence shown here is derived from an EMBL/GenBank/DDBJ whole genome shotgun (WGS) entry which is preliminary data.</text>
</comment>
<dbReference type="InterPro" id="IPR003423">
    <property type="entry name" value="OMP_efflux"/>
</dbReference>